<dbReference type="EC" id="4.2.1.33" evidence="5"/>
<dbReference type="InterPro" id="IPR001030">
    <property type="entry name" value="Acoase/IPM_deHydtase_lsu_aba"/>
</dbReference>
<proteinExistence type="predicted"/>
<keyword evidence="12" id="KW-0456">Lyase</keyword>
<comment type="caution">
    <text evidence="15">The sequence shown here is derived from an EMBL/GenBank/DDBJ whole genome shotgun (WGS) entry which is preliminary data.</text>
</comment>
<feature type="domain" description="Aconitase/3-isopropylmalate dehydratase large subunit alpha/beta/alpha" evidence="14">
    <location>
        <begin position="7"/>
        <end position="230"/>
    </location>
</feature>
<keyword evidence="11" id="KW-0411">Iron-sulfur</keyword>
<evidence type="ECO:0000256" key="11">
    <source>
        <dbReference type="ARBA" id="ARBA00023014"/>
    </source>
</evidence>
<dbReference type="SUPFAM" id="SSF53732">
    <property type="entry name" value="Aconitase iron-sulfur domain"/>
    <property type="match status" value="1"/>
</dbReference>
<dbReference type="Gene3D" id="3.30.499.10">
    <property type="entry name" value="Aconitase, domain 3"/>
    <property type="match status" value="1"/>
</dbReference>
<dbReference type="AlphaFoldDB" id="A0AA35XAB7"/>
<evidence type="ECO:0000256" key="9">
    <source>
        <dbReference type="ARBA" id="ARBA00022723"/>
    </source>
</evidence>
<evidence type="ECO:0000256" key="4">
    <source>
        <dbReference type="ARBA" id="ARBA00004729"/>
    </source>
</evidence>
<dbReference type="InterPro" id="IPR015931">
    <property type="entry name" value="Acnase/IPM_dHydase_lsu_aba_1/3"/>
</dbReference>
<keyword evidence="13" id="KW-0100">Branched-chain amino acid biosynthesis</keyword>
<evidence type="ECO:0000256" key="8">
    <source>
        <dbReference type="ARBA" id="ARBA00022605"/>
    </source>
</evidence>
<protein>
    <recommendedName>
        <fullName evidence="5">3-isopropylmalate dehydratase</fullName>
        <ecNumber evidence="5">4.2.1.33</ecNumber>
    </recommendedName>
</protein>
<evidence type="ECO:0000256" key="6">
    <source>
        <dbReference type="ARBA" id="ARBA00022430"/>
    </source>
</evidence>
<comment type="pathway">
    <text evidence="4">Amino-acid biosynthesis; L-leucine biosynthesis; L-leucine from 3-methyl-2-oxobutanoate: step 2/4.</text>
</comment>
<accession>A0AA35XAB7</accession>
<reference evidence="15" key="1">
    <citation type="submission" date="2023-03" db="EMBL/GenBank/DDBJ databases">
        <authorList>
            <person name="Steffen K."/>
            <person name="Cardenas P."/>
        </authorList>
    </citation>
    <scope>NUCLEOTIDE SEQUENCE</scope>
</reference>
<keyword evidence="7" id="KW-0004">4Fe-4S</keyword>
<evidence type="ECO:0000256" key="10">
    <source>
        <dbReference type="ARBA" id="ARBA00023004"/>
    </source>
</evidence>
<evidence type="ECO:0000313" key="15">
    <source>
        <dbReference type="EMBL" id="CAI8044110.1"/>
    </source>
</evidence>
<comment type="function">
    <text evidence="3">Catalyzes the isomerization between 2-isopropylmalate and 3-isopropylmalate, via the formation of 2-isopropylmaleate.</text>
</comment>
<keyword evidence="8" id="KW-0028">Amino-acid biosynthesis</keyword>
<dbReference type="GO" id="GO:0046872">
    <property type="term" value="F:metal ion binding"/>
    <property type="evidence" value="ECO:0007669"/>
    <property type="project" value="UniProtKB-KW"/>
</dbReference>
<dbReference type="EMBL" id="CASHTH010003374">
    <property type="protein sequence ID" value="CAI8044110.1"/>
    <property type="molecule type" value="Genomic_DNA"/>
</dbReference>
<dbReference type="GO" id="GO:0003861">
    <property type="term" value="F:3-isopropylmalate dehydratase activity"/>
    <property type="evidence" value="ECO:0007669"/>
    <property type="project" value="UniProtKB-EC"/>
</dbReference>
<evidence type="ECO:0000256" key="13">
    <source>
        <dbReference type="ARBA" id="ARBA00023304"/>
    </source>
</evidence>
<comment type="cofactor">
    <cofactor evidence="2">
        <name>[4Fe-4S] cluster</name>
        <dbReference type="ChEBI" id="CHEBI:49883"/>
    </cofactor>
</comment>
<organism evidence="15 16">
    <name type="scientific">Geodia barretti</name>
    <name type="common">Barrett's horny sponge</name>
    <dbReference type="NCBI Taxonomy" id="519541"/>
    <lineage>
        <taxon>Eukaryota</taxon>
        <taxon>Metazoa</taxon>
        <taxon>Porifera</taxon>
        <taxon>Demospongiae</taxon>
        <taxon>Heteroscleromorpha</taxon>
        <taxon>Tetractinellida</taxon>
        <taxon>Astrophorina</taxon>
        <taxon>Geodiidae</taxon>
        <taxon>Geodia</taxon>
    </lineage>
</organism>
<comment type="catalytic activity">
    <reaction evidence="1">
        <text>(2R,3S)-3-isopropylmalate = (2S)-2-isopropylmalate</text>
        <dbReference type="Rhea" id="RHEA:32287"/>
        <dbReference type="ChEBI" id="CHEBI:1178"/>
        <dbReference type="ChEBI" id="CHEBI:35121"/>
        <dbReference type="EC" id="4.2.1.33"/>
    </reaction>
</comment>
<dbReference type="Pfam" id="PF00330">
    <property type="entry name" value="Aconitase"/>
    <property type="match status" value="1"/>
</dbReference>
<dbReference type="GO" id="GO:0009098">
    <property type="term" value="P:L-leucine biosynthetic process"/>
    <property type="evidence" value="ECO:0007669"/>
    <property type="project" value="UniProtKB-KW"/>
</dbReference>
<dbReference type="InterPro" id="IPR036008">
    <property type="entry name" value="Aconitase_4Fe-4S_dom"/>
</dbReference>
<dbReference type="PANTHER" id="PTHR43822">
    <property type="entry name" value="HOMOACONITASE, MITOCHONDRIAL-RELATED"/>
    <property type="match status" value="1"/>
</dbReference>
<gene>
    <name evidence="15" type="ORF">GBAR_LOCUS24490</name>
</gene>
<evidence type="ECO:0000256" key="1">
    <source>
        <dbReference type="ARBA" id="ARBA00000491"/>
    </source>
</evidence>
<dbReference type="Proteomes" id="UP001174909">
    <property type="component" value="Unassembled WGS sequence"/>
</dbReference>
<name>A0AA35XAB7_GEOBA</name>
<evidence type="ECO:0000256" key="2">
    <source>
        <dbReference type="ARBA" id="ARBA00001966"/>
    </source>
</evidence>
<evidence type="ECO:0000256" key="3">
    <source>
        <dbReference type="ARBA" id="ARBA00002695"/>
    </source>
</evidence>
<keyword evidence="6" id="KW-0432">Leucine biosynthesis</keyword>
<dbReference type="InterPro" id="IPR050067">
    <property type="entry name" value="IPM_dehydratase_rel_enz"/>
</dbReference>
<sequence>MTRSGDAHTVTTLPTGQTQLFIGLHLVHEVTTPQAFDMMRERGLSIAYPQRTFATADHIVPTDTHARPFADDQAEAMMAALEKNVSDFGIEFYGLGSDRQGIVHVIGPQLGLTQPGMTLACGDSHTSTHGAFGTLAFGIGTTQVRDVLSTQTLSMDRLNVRRINVNGSLPLGVHAKDVILTIIRPSGVGGGKGYAYEYGGAVLDRMNMEERMTVCNMSIEGGALVGYVTPIRPPSTT</sequence>
<dbReference type="PANTHER" id="PTHR43822:SF9">
    <property type="entry name" value="3-ISOPROPYLMALATE DEHYDRATASE"/>
    <property type="match status" value="1"/>
</dbReference>
<dbReference type="PRINTS" id="PR00415">
    <property type="entry name" value="ACONITASE"/>
</dbReference>
<keyword evidence="10" id="KW-0408">Iron</keyword>
<evidence type="ECO:0000256" key="12">
    <source>
        <dbReference type="ARBA" id="ARBA00023239"/>
    </source>
</evidence>
<evidence type="ECO:0000313" key="16">
    <source>
        <dbReference type="Proteomes" id="UP001174909"/>
    </source>
</evidence>
<keyword evidence="16" id="KW-1185">Reference proteome</keyword>
<evidence type="ECO:0000256" key="5">
    <source>
        <dbReference type="ARBA" id="ARBA00011998"/>
    </source>
</evidence>
<keyword evidence="9" id="KW-0479">Metal-binding</keyword>
<evidence type="ECO:0000256" key="7">
    <source>
        <dbReference type="ARBA" id="ARBA00022485"/>
    </source>
</evidence>
<evidence type="ECO:0000259" key="14">
    <source>
        <dbReference type="Pfam" id="PF00330"/>
    </source>
</evidence>
<dbReference type="GO" id="GO:0051539">
    <property type="term" value="F:4 iron, 4 sulfur cluster binding"/>
    <property type="evidence" value="ECO:0007669"/>
    <property type="project" value="UniProtKB-KW"/>
</dbReference>